<dbReference type="AlphaFoldDB" id="A0A7R8H3V5"/>
<gene>
    <name evidence="1" type="ORF">LSAA_4529</name>
</gene>
<dbReference type="EMBL" id="HG994593">
    <property type="protein sequence ID" value="CAF2851166.1"/>
    <property type="molecule type" value="Genomic_DNA"/>
</dbReference>
<sequence>MYGKLVVLCAVIACAYGDKPPAGYGAPPPPPPPLLLHPAMTFCGRKSSQKIQNPTNVENTDMSDNEIFEKDMIEQTPGRDEGSITPERLESSDSEITLERFDGSSGVVEAQEPEIDDARDERGRARNNRSKWTSILDGETTIPQFLGPELPSSFDILNPLQYFKLFISDDFFVRETNLY</sequence>
<name>A0A7R8H3V5_LEPSM</name>
<reference evidence="1" key="1">
    <citation type="submission" date="2021-02" db="EMBL/GenBank/DDBJ databases">
        <authorList>
            <person name="Bekaert M."/>
        </authorList>
    </citation>
    <scope>NUCLEOTIDE SEQUENCE</scope>
    <source>
        <strain evidence="1">IoA-00</strain>
    </source>
</reference>
<proteinExistence type="predicted"/>
<keyword evidence="2" id="KW-1185">Reference proteome</keyword>
<organism evidence="1 2">
    <name type="scientific">Lepeophtheirus salmonis</name>
    <name type="common">Salmon louse</name>
    <name type="synonym">Caligus salmonis</name>
    <dbReference type="NCBI Taxonomy" id="72036"/>
    <lineage>
        <taxon>Eukaryota</taxon>
        <taxon>Metazoa</taxon>
        <taxon>Ecdysozoa</taxon>
        <taxon>Arthropoda</taxon>
        <taxon>Crustacea</taxon>
        <taxon>Multicrustacea</taxon>
        <taxon>Hexanauplia</taxon>
        <taxon>Copepoda</taxon>
        <taxon>Siphonostomatoida</taxon>
        <taxon>Caligidae</taxon>
        <taxon>Lepeophtheirus</taxon>
    </lineage>
</organism>
<evidence type="ECO:0000313" key="1">
    <source>
        <dbReference type="EMBL" id="CAF2851166.1"/>
    </source>
</evidence>
<evidence type="ECO:0000313" key="2">
    <source>
        <dbReference type="Proteomes" id="UP000675881"/>
    </source>
</evidence>
<accession>A0A7R8H3V5</accession>
<dbReference type="Proteomes" id="UP000675881">
    <property type="component" value="Chromosome 14"/>
</dbReference>
<protein>
    <submittedName>
        <fullName evidence="1">(salmon louse) hypothetical protein</fullName>
    </submittedName>
</protein>